<feature type="domain" description="HTH merR-type" evidence="1">
    <location>
        <begin position="15"/>
        <end position="62"/>
    </location>
</feature>
<accession>A0A366CWB0</accession>
<gene>
    <name evidence="2" type="ORF">DFR74_12576</name>
</gene>
<dbReference type="Proteomes" id="UP000252586">
    <property type="component" value="Unassembled WGS sequence"/>
</dbReference>
<dbReference type="SUPFAM" id="SSF46955">
    <property type="entry name" value="Putative DNA-binding domain"/>
    <property type="match status" value="1"/>
</dbReference>
<dbReference type="GO" id="GO:0006355">
    <property type="term" value="P:regulation of DNA-templated transcription"/>
    <property type="evidence" value="ECO:0007669"/>
    <property type="project" value="InterPro"/>
</dbReference>
<dbReference type="GO" id="GO:0003677">
    <property type="term" value="F:DNA binding"/>
    <property type="evidence" value="ECO:0007669"/>
    <property type="project" value="InterPro"/>
</dbReference>
<dbReference type="Pfam" id="PF00376">
    <property type="entry name" value="MerR"/>
    <property type="match status" value="1"/>
</dbReference>
<dbReference type="EMBL" id="QNRE01000025">
    <property type="protein sequence ID" value="RBO82121.1"/>
    <property type="molecule type" value="Genomic_DNA"/>
</dbReference>
<protein>
    <submittedName>
        <fullName evidence="2">MerR-like DNA binding protein</fullName>
    </submittedName>
</protein>
<evidence type="ECO:0000259" key="1">
    <source>
        <dbReference type="PROSITE" id="PS50937"/>
    </source>
</evidence>
<reference evidence="2 3" key="1">
    <citation type="submission" date="2018-06" db="EMBL/GenBank/DDBJ databases">
        <title>Genomic Encyclopedia of Type Strains, Phase IV (KMG-IV): sequencing the most valuable type-strain genomes for metagenomic binning, comparative biology and taxonomic classification.</title>
        <authorList>
            <person name="Goeker M."/>
        </authorList>
    </citation>
    <scope>NUCLEOTIDE SEQUENCE [LARGE SCALE GENOMIC DNA]</scope>
    <source>
        <strain evidence="2 3">DSM 44599</strain>
    </source>
</reference>
<dbReference type="PROSITE" id="PS50937">
    <property type="entry name" value="HTH_MERR_2"/>
    <property type="match status" value="1"/>
</dbReference>
<dbReference type="Gene3D" id="1.10.1660.10">
    <property type="match status" value="1"/>
</dbReference>
<dbReference type="AlphaFoldDB" id="A0A366CWB0"/>
<dbReference type="OrthoDB" id="5345718at2"/>
<evidence type="ECO:0000313" key="2">
    <source>
        <dbReference type="EMBL" id="RBO82121.1"/>
    </source>
</evidence>
<evidence type="ECO:0000313" key="3">
    <source>
        <dbReference type="Proteomes" id="UP000252586"/>
    </source>
</evidence>
<organism evidence="2 3">
    <name type="scientific">Nocardia puris</name>
    <dbReference type="NCBI Taxonomy" id="208602"/>
    <lineage>
        <taxon>Bacteria</taxon>
        <taxon>Bacillati</taxon>
        <taxon>Actinomycetota</taxon>
        <taxon>Actinomycetes</taxon>
        <taxon>Mycobacteriales</taxon>
        <taxon>Nocardiaceae</taxon>
        <taxon>Nocardia</taxon>
    </lineage>
</organism>
<keyword evidence="3" id="KW-1185">Reference proteome</keyword>
<dbReference type="STRING" id="1210090.GCA_001613185_02488"/>
<proteinExistence type="predicted"/>
<name>A0A366CWB0_9NOCA</name>
<dbReference type="InterPro" id="IPR009061">
    <property type="entry name" value="DNA-bd_dom_put_sf"/>
</dbReference>
<dbReference type="CDD" id="cd04762">
    <property type="entry name" value="HTH_MerR-trunc"/>
    <property type="match status" value="1"/>
</dbReference>
<comment type="caution">
    <text evidence="2">The sequence shown here is derived from an EMBL/GenBank/DDBJ whole genome shotgun (WGS) entry which is preliminary data.</text>
</comment>
<dbReference type="RefSeq" id="WP_084537515.1">
    <property type="nucleotide sequence ID" value="NZ_QNRE01000025.1"/>
</dbReference>
<sequence>MRNKHTGSSYEDTEVLSVGPAAAILGVSPDTLKRYERDGLIASRRTPTGHRRFLRADVEQLRDSADRASA</sequence>
<dbReference type="InterPro" id="IPR000551">
    <property type="entry name" value="MerR-type_HTH_dom"/>
</dbReference>